<keyword evidence="1" id="KW-0812">Transmembrane</keyword>
<accession>A0A7Z1ATY9</accession>
<protein>
    <submittedName>
        <fullName evidence="2">Uncharacterized protein</fullName>
    </submittedName>
</protein>
<name>A0A7Z1ATY9_9PSEU</name>
<sequence length="76" mass="8461">MWTVAERDDDRTEARRWPDLFTLLVGLATLFASAYVLTDGQVWVPTMDPRWVLAGGAGLVGLLMLASSLRGGRRKR</sequence>
<evidence type="ECO:0000256" key="1">
    <source>
        <dbReference type="SAM" id="Phobius"/>
    </source>
</evidence>
<feature type="transmembrane region" description="Helical" evidence="1">
    <location>
        <begin position="50"/>
        <end position="69"/>
    </location>
</feature>
<organism evidence="2 3">
    <name type="scientific">Actinophytocola xinjiangensis</name>
    <dbReference type="NCBI Taxonomy" id="485602"/>
    <lineage>
        <taxon>Bacteria</taxon>
        <taxon>Bacillati</taxon>
        <taxon>Actinomycetota</taxon>
        <taxon>Actinomycetes</taxon>
        <taxon>Pseudonocardiales</taxon>
        <taxon>Pseudonocardiaceae</taxon>
    </lineage>
</organism>
<proteinExistence type="predicted"/>
<dbReference type="AlphaFoldDB" id="A0A7Z1ATY9"/>
<evidence type="ECO:0000313" key="3">
    <source>
        <dbReference type="Proteomes" id="UP000185696"/>
    </source>
</evidence>
<keyword evidence="1" id="KW-1133">Transmembrane helix</keyword>
<evidence type="ECO:0000313" key="2">
    <source>
        <dbReference type="EMBL" id="OLF04972.1"/>
    </source>
</evidence>
<keyword evidence="3" id="KW-1185">Reference proteome</keyword>
<feature type="transmembrane region" description="Helical" evidence="1">
    <location>
        <begin position="20"/>
        <end position="38"/>
    </location>
</feature>
<dbReference type="EMBL" id="MSIF01000035">
    <property type="protein sequence ID" value="OLF04972.1"/>
    <property type="molecule type" value="Genomic_DNA"/>
</dbReference>
<gene>
    <name evidence="2" type="ORF">BLA60_38440</name>
</gene>
<keyword evidence="1" id="KW-0472">Membrane</keyword>
<dbReference type="RefSeq" id="WP_075138019.1">
    <property type="nucleotide sequence ID" value="NZ_MSIF01000035.1"/>
</dbReference>
<dbReference type="Proteomes" id="UP000185696">
    <property type="component" value="Unassembled WGS sequence"/>
</dbReference>
<dbReference type="OrthoDB" id="3637587at2"/>
<comment type="caution">
    <text evidence="2">The sequence shown here is derived from an EMBL/GenBank/DDBJ whole genome shotgun (WGS) entry which is preliminary data.</text>
</comment>
<reference evidence="2 3" key="1">
    <citation type="submission" date="2016-12" db="EMBL/GenBank/DDBJ databases">
        <title>The draft genome sequence of Actinophytocola xinjiangensis.</title>
        <authorList>
            <person name="Wang W."/>
            <person name="Yuan L."/>
        </authorList>
    </citation>
    <scope>NUCLEOTIDE SEQUENCE [LARGE SCALE GENOMIC DNA]</scope>
    <source>
        <strain evidence="2 3">CGMCC 4.4663</strain>
    </source>
</reference>